<sequence>MATKKNTPNWSDVKAKLADFDRAGLIGLLQDLYAASKDNQAFLHARFALGGDVLKSYKATIDRWLCPDVYKNQDYSVAKAKKPIADYKKAIGQLRIPTQRDR</sequence>
<evidence type="ECO:0000313" key="1">
    <source>
        <dbReference type="EMBL" id="CAI06164.1"/>
    </source>
</evidence>
<dbReference type="STRING" id="76114.ebB3"/>
<dbReference type="AlphaFoldDB" id="Q5P945"/>
<dbReference type="eggNOG" id="ENOG50336CU">
    <property type="taxonomic scope" value="Bacteria"/>
</dbReference>
<dbReference type="Proteomes" id="UP000006552">
    <property type="component" value="Chromosome"/>
</dbReference>
<dbReference type="RefSeq" id="WP_011235907.1">
    <property type="nucleotide sequence ID" value="NC_006513.1"/>
</dbReference>
<organism evidence="1 2">
    <name type="scientific">Aromatoleum aromaticum (strain DSM 19018 / LMG 30748 / EbN1)</name>
    <name type="common">Azoarcus sp. (strain EbN1)</name>
    <dbReference type="NCBI Taxonomy" id="76114"/>
    <lineage>
        <taxon>Bacteria</taxon>
        <taxon>Pseudomonadati</taxon>
        <taxon>Pseudomonadota</taxon>
        <taxon>Betaproteobacteria</taxon>
        <taxon>Rhodocyclales</taxon>
        <taxon>Rhodocyclaceae</taxon>
        <taxon>Aromatoleum</taxon>
    </lineage>
</organism>
<dbReference type="HOGENOM" id="CLU_167337_0_0_4"/>
<name>Q5P945_AROAE</name>
<dbReference type="KEGG" id="eba:ebB3"/>
<gene>
    <name evidence="1" type="ORF">ebB3</name>
</gene>
<reference evidence="1 2" key="1">
    <citation type="journal article" date="2005" name="Arch. Microbiol.">
        <title>The genome sequence of an anaerobic aromatic-degrading denitrifying bacterium, strain EbN1.</title>
        <authorList>
            <person name="Rabus R."/>
            <person name="Kube M."/>
            <person name="Heider J."/>
            <person name="Beck A."/>
            <person name="Heitmann K."/>
            <person name="Widdel F."/>
            <person name="Reinhardt R."/>
        </authorList>
    </citation>
    <scope>NUCLEOTIDE SEQUENCE [LARGE SCALE GENOMIC DNA]</scope>
    <source>
        <strain evidence="1 2">EbN1</strain>
    </source>
</reference>
<keyword evidence="2" id="KW-1185">Reference proteome</keyword>
<dbReference type="EMBL" id="CR555306">
    <property type="protein sequence ID" value="CAI06164.1"/>
    <property type="molecule type" value="Genomic_DNA"/>
</dbReference>
<accession>Q5P945</accession>
<evidence type="ECO:0000313" key="2">
    <source>
        <dbReference type="Proteomes" id="UP000006552"/>
    </source>
</evidence>
<proteinExistence type="predicted"/>
<protein>
    <submittedName>
        <fullName evidence="1">Uncharacterized protein</fullName>
    </submittedName>
</protein>